<dbReference type="STRING" id="33036.HMPREF3200_00733"/>
<dbReference type="GO" id="GO:0006281">
    <property type="term" value="P:DNA repair"/>
    <property type="evidence" value="ECO:0007669"/>
    <property type="project" value="UniProtKB-KW"/>
</dbReference>
<keyword evidence="4 10" id="KW-0489">Methyltransferase</keyword>
<dbReference type="InterPro" id="IPR014048">
    <property type="entry name" value="MethylDNA_cys_MeTrfase_DNA-bd"/>
</dbReference>
<dbReference type="EMBL" id="LRPM01000025">
    <property type="protein sequence ID" value="KWZ78437.1"/>
    <property type="molecule type" value="Genomic_DNA"/>
</dbReference>
<evidence type="ECO:0000313" key="10">
    <source>
        <dbReference type="EMBL" id="KWZ78437.1"/>
    </source>
</evidence>
<protein>
    <recommendedName>
        <fullName evidence="3">methylated-DNA--[protein]-cysteine S-methyltransferase</fullName>
        <ecNumber evidence="3">2.1.1.63</ecNumber>
    </recommendedName>
</protein>
<dbReference type="PANTHER" id="PTHR10815:SF13">
    <property type="entry name" value="METHYLATED-DNA--PROTEIN-CYSTEINE METHYLTRANSFERASE"/>
    <property type="match status" value="1"/>
</dbReference>
<dbReference type="PATRIC" id="fig|33036.3.peg.728"/>
<accession>A0A133KFW6</accession>
<dbReference type="InterPro" id="IPR036217">
    <property type="entry name" value="MethylDNA_cys_MeTrfase_DNAb"/>
</dbReference>
<comment type="catalytic activity">
    <reaction evidence="8">
        <text>a 6-O-methyl-2'-deoxyguanosine in DNA + L-cysteinyl-[protein] = S-methyl-L-cysteinyl-[protein] + a 2'-deoxyguanosine in DNA</text>
        <dbReference type="Rhea" id="RHEA:24000"/>
        <dbReference type="Rhea" id="RHEA-COMP:10131"/>
        <dbReference type="Rhea" id="RHEA-COMP:10132"/>
        <dbReference type="Rhea" id="RHEA-COMP:11367"/>
        <dbReference type="Rhea" id="RHEA-COMP:11368"/>
        <dbReference type="ChEBI" id="CHEBI:29950"/>
        <dbReference type="ChEBI" id="CHEBI:82612"/>
        <dbReference type="ChEBI" id="CHEBI:85445"/>
        <dbReference type="ChEBI" id="CHEBI:85448"/>
        <dbReference type="EC" id="2.1.1.63"/>
    </reaction>
</comment>
<dbReference type="GO" id="GO:0032259">
    <property type="term" value="P:methylation"/>
    <property type="evidence" value="ECO:0007669"/>
    <property type="project" value="UniProtKB-KW"/>
</dbReference>
<feature type="domain" description="Methylated-DNA-[protein]-cysteine S-methyltransferase DNA binding" evidence="9">
    <location>
        <begin position="70"/>
        <end position="149"/>
    </location>
</feature>
<dbReference type="InterPro" id="IPR036388">
    <property type="entry name" value="WH-like_DNA-bd_sf"/>
</dbReference>
<evidence type="ECO:0000256" key="7">
    <source>
        <dbReference type="ARBA" id="ARBA00023204"/>
    </source>
</evidence>
<dbReference type="SUPFAM" id="SSF46767">
    <property type="entry name" value="Methylated DNA-protein cysteine methyltransferase, C-terminal domain"/>
    <property type="match status" value="1"/>
</dbReference>
<keyword evidence="7" id="KW-0234">DNA repair</keyword>
<comment type="caution">
    <text evidence="10">The sequence shown here is derived from an EMBL/GenBank/DDBJ whole genome shotgun (WGS) entry which is preliminary data.</text>
</comment>
<sequence>MIYAYYKTKLGFIKFSYEDLIKKIELVDKVSTNDEKSEITDRVFFEIEEYLENKRKIFTSYELLDTSLSPFQKKVLSELRKIPYGKTSTYKKLSEKIARPRAYRPVARALSTNPFFIIYPCHRVKKSDGSLGGFAYGEKVKEYLLNLEKGGK</sequence>
<evidence type="ECO:0000256" key="8">
    <source>
        <dbReference type="ARBA" id="ARBA00049348"/>
    </source>
</evidence>
<dbReference type="RefSeq" id="WP_060929230.1">
    <property type="nucleotide sequence ID" value="NZ_KQ955268.1"/>
</dbReference>
<organism evidence="10 11">
    <name type="scientific">Anaerococcus tetradius</name>
    <dbReference type="NCBI Taxonomy" id="33036"/>
    <lineage>
        <taxon>Bacteria</taxon>
        <taxon>Bacillati</taxon>
        <taxon>Bacillota</taxon>
        <taxon>Tissierellia</taxon>
        <taxon>Tissierellales</taxon>
        <taxon>Peptoniphilaceae</taxon>
        <taxon>Anaerococcus</taxon>
    </lineage>
</organism>
<keyword evidence="6" id="KW-0227">DNA damage</keyword>
<evidence type="ECO:0000256" key="3">
    <source>
        <dbReference type="ARBA" id="ARBA00011918"/>
    </source>
</evidence>
<name>A0A133KFW6_9FIRM</name>
<dbReference type="Gene3D" id="1.10.10.10">
    <property type="entry name" value="Winged helix-like DNA-binding domain superfamily/Winged helix DNA-binding domain"/>
    <property type="match status" value="1"/>
</dbReference>
<evidence type="ECO:0000256" key="6">
    <source>
        <dbReference type="ARBA" id="ARBA00022763"/>
    </source>
</evidence>
<dbReference type="Pfam" id="PF01035">
    <property type="entry name" value="DNA_binding_1"/>
    <property type="match status" value="1"/>
</dbReference>
<dbReference type="PANTHER" id="PTHR10815">
    <property type="entry name" value="METHYLATED-DNA--PROTEIN-CYSTEINE METHYLTRANSFERASE"/>
    <property type="match status" value="1"/>
</dbReference>
<reference evidence="11" key="1">
    <citation type="submission" date="2016-01" db="EMBL/GenBank/DDBJ databases">
        <authorList>
            <person name="Mitreva M."/>
            <person name="Pepin K.H."/>
            <person name="Mihindukulasuriya K.A."/>
            <person name="Fulton R."/>
            <person name="Fronick C."/>
            <person name="O'Laughlin M."/>
            <person name="Miner T."/>
            <person name="Herter B."/>
            <person name="Rosa B.A."/>
            <person name="Cordes M."/>
            <person name="Tomlinson C."/>
            <person name="Wollam A."/>
            <person name="Palsikar V.B."/>
            <person name="Mardis E.R."/>
            <person name="Wilson R.K."/>
        </authorList>
    </citation>
    <scope>NUCLEOTIDE SEQUENCE [LARGE SCALE GENOMIC DNA]</scope>
    <source>
        <strain evidence="11">MJR8151</strain>
    </source>
</reference>
<dbReference type="CDD" id="cd06445">
    <property type="entry name" value="ATase"/>
    <property type="match status" value="1"/>
</dbReference>
<keyword evidence="5 10" id="KW-0808">Transferase</keyword>
<comment type="similarity">
    <text evidence="2">Belongs to the MGMT family.</text>
</comment>
<dbReference type="OrthoDB" id="9802228at2"/>
<dbReference type="GO" id="GO:0003908">
    <property type="term" value="F:methylated-DNA-[protein]-cysteine S-methyltransferase activity"/>
    <property type="evidence" value="ECO:0007669"/>
    <property type="project" value="UniProtKB-EC"/>
</dbReference>
<comment type="catalytic activity">
    <reaction evidence="1">
        <text>a 4-O-methyl-thymidine in DNA + L-cysteinyl-[protein] = a thymidine in DNA + S-methyl-L-cysteinyl-[protein]</text>
        <dbReference type="Rhea" id="RHEA:53428"/>
        <dbReference type="Rhea" id="RHEA-COMP:10131"/>
        <dbReference type="Rhea" id="RHEA-COMP:10132"/>
        <dbReference type="Rhea" id="RHEA-COMP:13555"/>
        <dbReference type="Rhea" id="RHEA-COMP:13556"/>
        <dbReference type="ChEBI" id="CHEBI:29950"/>
        <dbReference type="ChEBI" id="CHEBI:82612"/>
        <dbReference type="ChEBI" id="CHEBI:137386"/>
        <dbReference type="ChEBI" id="CHEBI:137387"/>
        <dbReference type="EC" id="2.1.1.63"/>
    </reaction>
</comment>
<dbReference type="Proteomes" id="UP000070383">
    <property type="component" value="Unassembled WGS sequence"/>
</dbReference>
<keyword evidence="11" id="KW-1185">Reference proteome</keyword>
<dbReference type="EC" id="2.1.1.63" evidence="3"/>
<evidence type="ECO:0000313" key="11">
    <source>
        <dbReference type="Proteomes" id="UP000070383"/>
    </source>
</evidence>
<evidence type="ECO:0000256" key="4">
    <source>
        <dbReference type="ARBA" id="ARBA00022603"/>
    </source>
</evidence>
<dbReference type="NCBIfam" id="TIGR00589">
    <property type="entry name" value="ogt"/>
    <property type="match status" value="1"/>
</dbReference>
<evidence type="ECO:0000256" key="5">
    <source>
        <dbReference type="ARBA" id="ARBA00022679"/>
    </source>
</evidence>
<dbReference type="AlphaFoldDB" id="A0A133KFW6"/>
<evidence type="ECO:0000256" key="2">
    <source>
        <dbReference type="ARBA" id="ARBA00008711"/>
    </source>
</evidence>
<gene>
    <name evidence="10" type="ORF">HMPREF3200_00733</name>
</gene>
<evidence type="ECO:0000256" key="1">
    <source>
        <dbReference type="ARBA" id="ARBA00001286"/>
    </source>
</evidence>
<evidence type="ECO:0000259" key="9">
    <source>
        <dbReference type="Pfam" id="PF01035"/>
    </source>
</evidence>
<proteinExistence type="inferred from homology"/>
<dbReference type="FunFam" id="1.10.10.10:FF:000214">
    <property type="entry name" value="Methylated-DNA--protein-cysteine methyltransferase"/>
    <property type="match status" value="1"/>
</dbReference>